<keyword evidence="1" id="KW-0472">Membrane</keyword>
<sequence>MRVFLLLHCLLLLLCAVPLQASETSLRYRCLPDTPQWQPLPPKGLIRILESDHAMQRRCEIHAQIAASQTGQWLTLGALAQSSVDSLPPAPGQAPALLQARSSRSAAFSLNAAGEALLRLQVHLPIGSQIGVQLEAPADFLARDSFNAQVRTSLLCLLLALGLAGALFARALRDSTTGWYAGFTLALTLIWAMLTGHAISPGGLAIEQPWLAQRLLLLAYTASLVCGLRFAVQFCNLARLSPRLNRALRGLAWLILGVGLLGLLPGLYAPIVVSFNLIAILALLAMFLPGMVSLRHGEYRSAAFYAAGWLPVIVAWLGLLLRIAPGSPAYPDWLGQLAGQLMQLGLLPDWLGSPHSRQIALVIQATIFALALADRTARQRRRRERQALTDKTTGLPNRAHFLLQGNLRLAKAGQHARTLALFDIAEFSTVNETLGYENGDRALREIGQRLQQKLGKKVLLARVGGKQFAALLNEQPSESTLALLASGLGRQSLQIDTQSLDIRLRCAAAYYPNHGLDQEALLRRAEMALQAAKRANLTAQVYHQGMERDHRFQLSLISALRTAMEQDQLQLFLQPKAHSRSGQICGAEVLLRWQHPQHGLVSPQQFLPFAERSGLIVELTRWMLVAVLKLAKQWQEAGLNLQLSVNLSAADLADPSLPAYMADFLMHSRANPRLLTLEITESEVMRDPKLAVSSMQALRTLGFKLALDDFGTGNSALAYLQDMPVSEIKIDRSFVTHASQSSQGRVLIQAIVALAQTLGLHTVAEGVETAEQWQMLSAAGCDEIQGYLLAAPMPVAAFEAWLGKHQPFSHESWLVKPA</sequence>
<dbReference type="Pfam" id="PF00990">
    <property type="entry name" value="GGDEF"/>
    <property type="match status" value="1"/>
</dbReference>
<evidence type="ECO:0000259" key="3">
    <source>
        <dbReference type="PROSITE" id="PS50883"/>
    </source>
</evidence>
<dbReference type="SMART" id="SM00267">
    <property type="entry name" value="GGDEF"/>
    <property type="match status" value="1"/>
</dbReference>
<evidence type="ECO:0000256" key="2">
    <source>
        <dbReference type="SAM" id="SignalP"/>
    </source>
</evidence>
<dbReference type="STRING" id="1121279.SAMN02745887_00286"/>
<dbReference type="Pfam" id="PF00563">
    <property type="entry name" value="EAL"/>
    <property type="match status" value="1"/>
</dbReference>
<dbReference type="PANTHER" id="PTHR33121">
    <property type="entry name" value="CYCLIC DI-GMP PHOSPHODIESTERASE PDEF"/>
    <property type="match status" value="1"/>
</dbReference>
<dbReference type="CDD" id="cd01948">
    <property type="entry name" value="EAL"/>
    <property type="match status" value="1"/>
</dbReference>
<dbReference type="InterPro" id="IPR043128">
    <property type="entry name" value="Rev_trsase/Diguanyl_cyclase"/>
</dbReference>
<evidence type="ECO:0000259" key="4">
    <source>
        <dbReference type="PROSITE" id="PS50887"/>
    </source>
</evidence>
<accession>A0A1K2H4F7</accession>
<dbReference type="NCBIfam" id="TIGR00254">
    <property type="entry name" value="GGDEF"/>
    <property type="match status" value="1"/>
</dbReference>
<dbReference type="SUPFAM" id="SSF141868">
    <property type="entry name" value="EAL domain-like"/>
    <property type="match status" value="1"/>
</dbReference>
<feature type="transmembrane region" description="Helical" evidence="1">
    <location>
        <begin position="179"/>
        <end position="199"/>
    </location>
</feature>
<dbReference type="InterPro" id="IPR050706">
    <property type="entry name" value="Cyclic-di-GMP_PDE-like"/>
</dbReference>
<feature type="domain" description="EAL" evidence="3">
    <location>
        <begin position="553"/>
        <end position="806"/>
    </location>
</feature>
<name>A0A1K2H4F7_9NEIS</name>
<evidence type="ECO:0000256" key="1">
    <source>
        <dbReference type="SAM" id="Phobius"/>
    </source>
</evidence>
<dbReference type="OrthoDB" id="8552299at2"/>
<feature type="domain" description="GGDEF" evidence="4">
    <location>
        <begin position="415"/>
        <end position="545"/>
    </location>
</feature>
<keyword evidence="6" id="KW-1185">Reference proteome</keyword>
<dbReference type="Proteomes" id="UP000186513">
    <property type="component" value="Unassembled WGS sequence"/>
</dbReference>
<feature type="transmembrane region" description="Helical" evidence="1">
    <location>
        <begin position="211"/>
        <end position="231"/>
    </location>
</feature>
<dbReference type="InterPro" id="IPR000160">
    <property type="entry name" value="GGDEF_dom"/>
</dbReference>
<proteinExistence type="predicted"/>
<evidence type="ECO:0000313" key="6">
    <source>
        <dbReference type="Proteomes" id="UP000186513"/>
    </source>
</evidence>
<dbReference type="PANTHER" id="PTHR33121:SF19">
    <property type="entry name" value="CYCLIC DI-GMP PHOSPHODIESTERASE PA2567"/>
    <property type="match status" value="1"/>
</dbReference>
<dbReference type="GO" id="GO:0071111">
    <property type="term" value="F:cyclic-guanylate-specific phosphodiesterase activity"/>
    <property type="evidence" value="ECO:0007669"/>
    <property type="project" value="InterPro"/>
</dbReference>
<dbReference type="InterPro" id="IPR029787">
    <property type="entry name" value="Nucleotide_cyclase"/>
</dbReference>
<evidence type="ECO:0000313" key="5">
    <source>
        <dbReference type="EMBL" id="SFZ70714.1"/>
    </source>
</evidence>
<dbReference type="RefSeq" id="WP_072426829.1">
    <property type="nucleotide sequence ID" value="NZ_FPKR01000001.1"/>
</dbReference>
<organism evidence="5 6">
    <name type="scientific">Chitinimonas taiwanensis DSM 18899</name>
    <dbReference type="NCBI Taxonomy" id="1121279"/>
    <lineage>
        <taxon>Bacteria</taxon>
        <taxon>Pseudomonadati</taxon>
        <taxon>Pseudomonadota</taxon>
        <taxon>Betaproteobacteria</taxon>
        <taxon>Neisseriales</taxon>
        <taxon>Chitinibacteraceae</taxon>
        <taxon>Chitinimonas</taxon>
    </lineage>
</organism>
<reference evidence="5 6" key="1">
    <citation type="submission" date="2016-11" db="EMBL/GenBank/DDBJ databases">
        <authorList>
            <person name="Jaros S."/>
            <person name="Januszkiewicz K."/>
            <person name="Wedrychowicz H."/>
        </authorList>
    </citation>
    <scope>NUCLEOTIDE SEQUENCE [LARGE SCALE GENOMIC DNA]</scope>
    <source>
        <strain evidence="5 6">DSM 18899</strain>
    </source>
</reference>
<dbReference type="SMART" id="SM00052">
    <property type="entry name" value="EAL"/>
    <property type="match status" value="1"/>
</dbReference>
<dbReference type="SUPFAM" id="SSF55073">
    <property type="entry name" value="Nucleotide cyclase"/>
    <property type="match status" value="1"/>
</dbReference>
<feature type="transmembrane region" description="Helical" evidence="1">
    <location>
        <begin position="275"/>
        <end position="292"/>
    </location>
</feature>
<dbReference type="InterPro" id="IPR035919">
    <property type="entry name" value="EAL_sf"/>
</dbReference>
<dbReference type="PROSITE" id="PS50883">
    <property type="entry name" value="EAL"/>
    <property type="match status" value="1"/>
</dbReference>
<dbReference type="CDD" id="cd01949">
    <property type="entry name" value="GGDEF"/>
    <property type="match status" value="1"/>
</dbReference>
<dbReference type="InterPro" id="IPR001633">
    <property type="entry name" value="EAL_dom"/>
</dbReference>
<dbReference type="EMBL" id="FPKR01000001">
    <property type="protein sequence ID" value="SFZ70714.1"/>
    <property type="molecule type" value="Genomic_DNA"/>
</dbReference>
<dbReference type="Gene3D" id="3.30.70.270">
    <property type="match status" value="1"/>
</dbReference>
<feature type="signal peptide" evidence="2">
    <location>
        <begin position="1"/>
        <end position="21"/>
    </location>
</feature>
<keyword evidence="1" id="KW-0812">Transmembrane</keyword>
<keyword evidence="2" id="KW-0732">Signal</keyword>
<dbReference type="Gene3D" id="3.20.20.450">
    <property type="entry name" value="EAL domain"/>
    <property type="match status" value="1"/>
</dbReference>
<dbReference type="PROSITE" id="PS50887">
    <property type="entry name" value="GGDEF"/>
    <property type="match status" value="1"/>
</dbReference>
<dbReference type="FunFam" id="3.20.20.450:FF:000001">
    <property type="entry name" value="Cyclic di-GMP phosphodiesterase yahA"/>
    <property type="match status" value="1"/>
</dbReference>
<dbReference type="InterPro" id="IPR011623">
    <property type="entry name" value="7TMR_DISM_rcpt_extracell_dom1"/>
</dbReference>
<feature type="transmembrane region" description="Helical" evidence="1">
    <location>
        <begin position="152"/>
        <end position="172"/>
    </location>
</feature>
<dbReference type="AlphaFoldDB" id="A0A1K2H4F7"/>
<dbReference type="Pfam" id="PF07695">
    <property type="entry name" value="7TMR-DISM_7TM"/>
    <property type="match status" value="1"/>
</dbReference>
<keyword evidence="1" id="KW-1133">Transmembrane helix</keyword>
<feature type="transmembrane region" description="Helical" evidence="1">
    <location>
        <begin position="251"/>
        <end position="269"/>
    </location>
</feature>
<feature type="chain" id="PRO_5012385552" evidence="2">
    <location>
        <begin position="22"/>
        <end position="818"/>
    </location>
</feature>
<protein>
    <submittedName>
        <fullName evidence="5">Diguanylate cyclase (GGDEF) domain-containing protein</fullName>
    </submittedName>
</protein>
<feature type="transmembrane region" description="Helical" evidence="1">
    <location>
        <begin position="304"/>
        <end position="324"/>
    </location>
</feature>
<gene>
    <name evidence="5" type="ORF">SAMN02745887_00286</name>
</gene>